<dbReference type="Gene3D" id="1.10.10.2560">
    <property type="match status" value="1"/>
</dbReference>
<protein>
    <recommendedName>
        <fullName evidence="3">Methyltransferase</fullName>
    </recommendedName>
</protein>
<sequence>MSSADLARAESPEPQSVDVVTVAQALHWFDLPAFYAQVNPVARRPDGVFTAWCYTLPLVDPRMDSAFNWYYMTLGPYYDAERRLMEEEYRSIAFPFGPLRGRTTRGRSSSCQRWTWGWMVVTESEATWSCKRTKVGFVVRDLFLLENQLPYAVLKAVVSVKNSSSFDEDLLKFIRNVSHNNDEERPKGVVTRAAGGGTPAEDGWGTLKFRSVMELTEAGIKFKPNKIGNLTDVKYKEEDHTGPFEFTSKVEMGLDGFLDYLRSSSAYQTAKDQGVELLGEEVVAEFKAAWGGEGTKVVRFPVFLRIGRVVE</sequence>
<dbReference type="PANTHER" id="PTHR45180">
    <property type="entry name" value="OS01G0307686 PROTEIN"/>
    <property type="match status" value="1"/>
</dbReference>
<dbReference type="EMBL" id="JAUJYN010000002">
    <property type="protein sequence ID" value="KAK1278240.1"/>
    <property type="molecule type" value="Genomic_DNA"/>
</dbReference>
<gene>
    <name evidence="1" type="ORF">QJS04_geneDACA016616</name>
</gene>
<evidence type="ECO:0000313" key="2">
    <source>
        <dbReference type="Proteomes" id="UP001179952"/>
    </source>
</evidence>
<accession>A0AAV9BNZ3</accession>
<keyword evidence="2" id="KW-1185">Reference proteome</keyword>
<comment type="caution">
    <text evidence="1">The sequence shown here is derived from an EMBL/GenBank/DDBJ whole genome shotgun (WGS) entry which is preliminary data.</text>
</comment>
<dbReference type="Proteomes" id="UP001179952">
    <property type="component" value="Unassembled WGS sequence"/>
</dbReference>
<reference evidence="1" key="2">
    <citation type="submission" date="2023-06" db="EMBL/GenBank/DDBJ databases">
        <authorList>
            <person name="Ma L."/>
            <person name="Liu K.-W."/>
            <person name="Li Z."/>
            <person name="Hsiao Y.-Y."/>
            <person name="Qi Y."/>
            <person name="Fu T."/>
            <person name="Tang G."/>
            <person name="Zhang D."/>
            <person name="Sun W.-H."/>
            <person name="Liu D.-K."/>
            <person name="Li Y."/>
            <person name="Chen G.-Z."/>
            <person name="Liu X.-D."/>
            <person name="Liao X.-Y."/>
            <person name="Jiang Y.-T."/>
            <person name="Yu X."/>
            <person name="Hao Y."/>
            <person name="Huang J."/>
            <person name="Zhao X.-W."/>
            <person name="Ke S."/>
            <person name="Chen Y.-Y."/>
            <person name="Wu W.-L."/>
            <person name="Hsu J.-L."/>
            <person name="Lin Y.-F."/>
            <person name="Huang M.-D."/>
            <person name="Li C.-Y."/>
            <person name="Huang L."/>
            <person name="Wang Z.-W."/>
            <person name="Zhao X."/>
            <person name="Zhong W.-Y."/>
            <person name="Peng D.-H."/>
            <person name="Ahmad S."/>
            <person name="Lan S."/>
            <person name="Zhang J.-S."/>
            <person name="Tsai W.-C."/>
            <person name="Van De Peer Y."/>
            <person name="Liu Z.-J."/>
        </authorList>
    </citation>
    <scope>NUCLEOTIDE SEQUENCE</scope>
    <source>
        <strain evidence="1">SCP</strain>
        <tissue evidence="1">Leaves</tissue>
    </source>
</reference>
<dbReference type="Gene3D" id="3.40.50.150">
    <property type="entry name" value="Vaccinia Virus protein VP39"/>
    <property type="match status" value="1"/>
</dbReference>
<dbReference type="SUPFAM" id="SSF53335">
    <property type="entry name" value="S-adenosyl-L-methionine-dependent methyltransferases"/>
    <property type="match status" value="1"/>
</dbReference>
<proteinExistence type="predicted"/>
<name>A0AAV9BNZ3_ACOGR</name>
<dbReference type="AlphaFoldDB" id="A0AAV9BNZ3"/>
<reference evidence="1" key="1">
    <citation type="journal article" date="2023" name="Nat. Commun.">
        <title>Diploid and tetraploid genomes of Acorus and the evolution of monocots.</title>
        <authorList>
            <person name="Ma L."/>
            <person name="Liu K.W."/>
            <person name="Li Z."/>
            <person name="Hsiao Y.Y."/>
            <person name="Qi Y."/>
            <person name="Fu T."/>
            <person name="Tang G.D."/>
            <person name="Zhang D."/>
            <person name="Sun W.H."/>
            <person name="Liu D.K."/>
            <person name="Li Y."/>
            <person name="Chen G.Z."/>
            <person name="Liu X.D."/>
            <person name="Liao X.Y."/>
            <person name="Jiang Y.T."/>
            <person name="Yu X."/>
            <person name="Hao Y."/>
            <person name="Huang J."/>
            <person name="Zhao X.W."/>
            <person name="Ke S."/>
            <person name="Chen Y.Y."/>
            <person name="Wu W.L."/>
            <person name="Hsu J.L."/>
            <person name="Lin Y.F."/>
            <person name="Huang M.D."/>
            <person name="Li C.Y."/>
            <person name="Huang L."/>
            <person name="Wang Z.W."/>
            <person name="Zhao X."/>
            <person name="Zhong W.Y."/>
            <person name="Peng D.H."/>
            <person name="Ahmad S."/>
            <person name="Lan S."/>
            <person name="Zhang J.S."/>
            <person name="Tsai W.C."/>
            <person name="Van de Peer Y."/>
            <person name="Liu Z.J."/>
        </authorList>
    </citation>
    <scope>NUCLEOTIDE SEQUENCE</scope>
    <source>
        <strain evidence="1">SCP</strain>
    </source>
</reference>
<dbReference type="InterPro" id="IPR004158">
    <property type="entry name" value="DUF247_pln"/>
</dbReference>
<dbReference type="Pfam" id="PF03140">
    <property type="entry name" value="DUF247"/>
    <property type="match status" value="1"/>
</dbReference>
<evidence type="ECO:0000313" key="1">
    <source>
        <dbReference type="EMBL" id="KAK1278240.1"/>
    </source>
</evidence>
<dbReference type="PANTHER" id="PTHR45180:SF1">
    <property type="entry name" value="OS01G0307686 PROTEIN"/>
    <property type="match status" value="1"/>
</dbReference>
<dbReference type="InterPro" id="IPR029063">
    <property type="entry name" value="SAM-dependent_MTases_sf"/>
</dbReference>
<organism evidence="1 2">
    <name type="scientific">Acorus gramineus</name>
    <name type="common">Dwarf sweet flag</name>
    <dbReference type="NCBI Taxonomy" id="55184"/>
    <lineage>
        <taxon>Eukaryota</taxon>
        <taxon>Viridiplantae</taxon>
        <taxon>Streptophyta</taxon>
        <taxon>Embryophyta</taxon>
        <taxon>Tracheophyta</taxon>
        <taxon>Spermatophyta</taxon>
        <taxon>Magnoliopsida</taxon>
        <taxon>Liliopsida</taxon>
        <taxon>Acoraceae</taxon>
        <taxon>Acorus</taxon>
    </lineage>
</organism>
<evidence type="ECO:0008006" key="3">
    <source>
        <dbReference type="Google" id="ProtNLM"/>
    </source>
</evidence>